<feature type="coiled-coil region" evidence="3">
    <location>
        <begin position="105"/>
        <end position="132"/>
    </location>
</feature>
<evidence type="ECO:0000256" key="3">
    <source>
        <dbReference type="SAM" id="Coils"/>
    </source>
</evidence>
<evidence type="ECO:0000313" key="6">
    <source>
        <dbReference type="Proteomes" id="UP000483379"/>
    </source>
</evidence>
<protein>
    <submittedName>
        <fullName evidence="5">HlyD family efflux transporter periplasmic adaptor subunit</fullName>
    </submittedName>
</protein>
<comment type="caution">
    <text evidence="5">The sequence shown here is derived from an EMBL/GenBank/DDBJ whole genome shotgun (WGS) entry which is preliminary data.</text>
</comment>
<dbReference type="InterPro" id="IPR058637">
    <property type="entry name" value="YknX-like_C"/>
</dbReference>
<gene>
    <name evidence="5" type="ORF">G3446_02110</name>
</gene>
<dbReference type="EMBL" id="JAAIJQ010000004">
    <property type="protein sequence ID" value="NEV60698.1"/>
    <property type="molecule type" value="Genomic_DNA"/>
</dbReference>
<dbReference type="RefSeq" id="WP_164450744.1">
    <property type="nucleotide sequence ID" value="NZ_JAAIJQ010000004.1"/>
</dbReference>
<accession>A0A6M0JT70</accession>
<dbReference type="Proteomes" id="UP000483379">
    <property type="component" value="Unassembled WGS sequence"/>
</dbReference>
<dbReference type="Gene3D" id="2.40.420.20">
    <property type="match status" value="1"/>
</dbReference>
<dbReference type="Pfam" id="PF25989">
    <property type="entry name" value="YknX_C"/>
    <property type="match status" value="1"/>
</dbReference>
<name>A0A6M0JT70_9GAMM</name>
<evidence type="ECO:0000313" key="5">
    <source>
        <dbReference type="EMBL" id="NEV60698.1"/>
    </source>
</evidence>
<comment type="subcellular location">
    <subcellularLocation>
        <location evidence="1">Cell envelope</location>
    </subcellularLocation>
</comment>
<sequence length="404" mass="43922">MARRYPALVRRSSALLAVSMLIGAVVLGFRPTPRLVDTEPVARGHLAVTVEAEGRTRVIDRYRISAPIAGVVRRLTLDVGDAVAAGDVVAVLDALAAPALDKRSRQQAQARVAAAEAELAATREAVKAAQAAEAYASSELARLDPLGRQGMVSRTELEKARSDARRATAELASARFRVSTAQHELESARTQLTFAGEPDGAGAGVVALRAPVGGRVLRRELESAHVAQPGDPILEIGDPARLEVEVDVLSADAVRIAPDMRVWLERWGESEPLEGRVERIEPTAFTKISALGVEEQRVWVIVGILSPHDRWARLGDAYRVNARFVLWEADDVLKVPTSSLFRHRDAWAVFALVDGRARLRPVRVGQRGTLYSQVLEGVVPEDRVIVHPDREISDGARARERAAH</sequence>
<dbReference type="PANTHER" id="PTHR32347:SF29">
    <property type="entry name" value="UPF0194 MEMBRANE PROTEIN YBHG"/>
    <property type="match status" value="1"/>
</dbReference>
<dbReference type="InterPro" id="IPR050465">
    <property type="entry name" value="UPF0194_transport"/>
</dbReference>
<organism evidence="5 6">
    <name type="scientific">Thiorhodococcus minor</name>
    <dbReference type="NCBI Taxonomy" id="57489"/>
    <lineage>
        <taxon>Bacteria</taxon>
        <taxon>Pseudomonadati</taxon>
        <taxon>Pseudomonadota</taxon>
        <taxon>Gammaproteobacteria</taxon>
        <taxon>Chromatiales</taxon>
        <taxon>Chromatiaceae</taxon>
        <taxon>Thiorhodococcus</taxon>
    </lineage>
</organism>
<evidence type="ECO:0000256" key="1">
    <source>
        <dbReference type="ARBA" id="ARBA00004196"/>
    </source>
</evidence>
<dbReference type="Gene3D" id="2.40.30.170">
    <property type="match status" value="1"/>
</dbReference>
<dbReference type="AlphaFoldDB" id="A0A6M0JT70"/>
<proteinExistence type="predicted"/>
<evidence type="ECO:0000259" key="4">
    <source>
        <dbReference type="Pfam" id="PF25989"/>
    </source>
</evidence>
<reference evidence="5 6" key="1">
    <citation type="submission" date="2020-02" db="EMBL/GenBank/DDBJ databases">
        <title>Genome sequences of Thiorhodococcus mannitoliphagus and Thiorhodococcus minor, purple sulfur photosynthetic bacteria in the gammaproteobacterial family, Chromatiaceae.</title>
        <authorList>
            <person name="Aviles F.A."/>
            <person name="Meyer T.E."/>
            <person name="Kyndt J.A."/>
        </authorList>
    </citation>
    <scope>NUCLEOTIDE SEQUENCE [LARGE SCALE GENOMIC DNA]</scope>
    <source>
        <strain evidence="5 6">DSM 11518</strain>
    </source>
</reference>
<keyword evidence="6" id="KW-1185">Reference proteome</keyword>
<dbReference type="Gene3D" id="1.10.287.470">
    <property type="entry name" value="Helix hairpin bin"/>
    <property type="match status" value="1"/>
</dbReference>
<evidence type="ECO:0000256" key="2">
    <source>
        <dbReference type="ARBA" id="ARBA00023054"/>
    </source>
</evidence>
<dbReference type="PANTHER" id="PTHR32347">
    <property type="entry name" value="EFFLUX SYSTEM COMPONENT YKNX-RELATED"/>
    <property type="match status" value="1"/>
</dbReference>
<dbReference type="SUPFAM" id="SSF56954">
    <property type="entry name" value="Outer membrane efflux proteins (OEP)"/>
    <property type="match status" value="1"/>
</dbReference>
<feature type="domain" description="YknX-like C-terminal permuted SH3-like" evidence="4">
    <location>
        <begin position="332"/>
        <end position="396"/>
    </location>
</feature>
<dbReference type="GO" id="GO:0030313">
    <property type="term" value="C:cell envelope"/>
    <property type="evidence" value="ECO:0007669"/>
    <property type="project" value="UniProtKB-SubCell"/>
</dbReference>
<keyword evidence="2 3" id="KW-0175">Coiled coil</keyword>
<dbReference type="Gene3D" id="2.40.50.100">
    <property type="match status" value="1"/>
</dbReference>